<evidence type="ECO:0000313" key="5">
    <source>
        <dbReference type="Proteomes" id="UP001189429"/>
    </source>
</evidence>
<feature type="domain" description="SAM" evidence="3">
    <location>
        <begin position="93"/>
        <end position="131"/>
    </location>
</feature>
<comment type="caution">
    <text evidence="4">The sequence shown here is derived from an EMBL/GenBank/DDBJ whole genome shotgun (WGS) entry which is preliminary data.</text>
</comment>
<accession>A0ABN9RRZ3</accession>
<keyword evidence="2" id="KW-0732">Signal</keyword>
<dbReference type="Pfam" id="PF07647">
    <property type="entry name" value="SAM_2"/>
    <property type="match status" value="1"/>
</dbReference>
<evidence type="ECO:0000313" key="4">
    <source>
        <dbReference type="EMBL" id="CAK0822046.1"/>
    </source>
</evidence>
<feature type="signal peptide" evidence="2">
    <location>
        <begin position="1"/>
        <end position="22"/>
    </location>
</feature>
<evidence type="ECO:0000256" key="1">
    <source>
        <dbReference type="SAM" id="MobiDB-lite"/>
    </source>
</evidence>
<feature type="chain" id="PRO_5045280618" description="SAM domain-containing protein" evidence="2">
    <location>
        <begin position="23"/>
        <end position="211"/>
    </location>
</feature>
<gene>
    <name evidence="4" type="ORF">PCOR1329_LOCUS23159</name>
</gene>
<proteinExistence type="predicted"/>
<keyword evidence="5" id="KW-1185">Reference proteome</keyword>
<sequence length="211" mass="21782">PLWLKTGFPASRVSICASCVAAMALCMLKCGRPAFRGFVTCCNRCSGPDGPHTADCASKCGLVAPASDSPDSASASEILALLLGLGVPAKAAEEYLPVLLGAGYDSAQAFRRLTGEDLARLGIKEGHRRLICEDEGEHRPASAAEPPAAKASAPKGRAKARAAAGAPPPRPSGTGLPLDGLVVCVSGAMSTVRREFQSNLREQGAQVILFR</sequence>
<protein>
    <recommendedName>
        <fullName evidence="3">SAM domain-containing protein</fullName>
    </recommendedName>
</protein>
<dbReference type="Gene3D" id="1.10.150.50">
    <property type="entry name" value="Transcription Factor, Ets-1"/>
    <property type="match status" value="1"/>
</dbReference>
<dbReference type="InterPro" id="IPR001660">
    <property type="entry name" value="SAM"/>
</dbReference>
<dbReference type="EMBL" id="CAUYUJ010007808">
    <property type="protein sequence ID" value="CAK0822046.1"/>
    <property type="molecule type" value="Genomic_DNA"/>
</dbReference>
<name>A0ABN9RRZ3_9DINO</name>
<feature type="region of interest" description="Disordered" evidence="1">
    <location>
        <begin position="136"/>
        <end position="177"/>
    </location>
</feature>
<feature type="non-terminal residue" evidence="4">
    <location>
        <position position="1"/>
    </location>
</feature>
<organism evidence="4 5">
    <name type="scientific">Prorocentrum cordatum</name>
    <dbReference type="NCBI Taxonomy" id="2364126"/>
    <lineage>
        <taxon>Eukaryota</taxon>
        <taxon>Sar</taxon>
        <taxon>Alveolata</taxon>
        <taxon>Dinophyceae</taxon>
        <taxon>Prorocentrales</taxon>
        <taxon>Prorocentraceae</taxon>
        <taxon>Prorocentrum</taxon>
    </lineage>
</organism>
<evidence type="ECO:0000256" key="2">
    <source>
        <dbReference type="SAM" id="SignalP"/>
    </source>
</evidence>
<reference evidence="4" key="1">
    <citation type="submission" date="2023-10" db="EMBL/GenBank/DDBJ databases">
        <authorList>
            <person name="Chen Y."/>
            <person name="Shah S."/>
            <person name="Dougan E. K."/>
            <person name="Thang M."/>
            <person name="Chan C."/>
        </authorList>
    </citation>
    <scope>NUCLEOTIDE SEQUENCE [LARGE SCALE GENOMIC DNA]</scope>
</reference>
<dbReference type="Proteomes" id="UP001189429">
    <property type="component" value="Unassembled WGS sequence"/>
</dbReference>
<feature type="compositionally biased region" description="Low complexity" evidence="1">
    <location>
        <begin position="141"/>
        <end position="165"/>
    </location>
</feature>
<dbReference type="SUPFAM" id="SSF47769">
    <property type="entry name" value="SAM/Pointed domain"/>
    <property type="match status" value="1"/>
</dbReference>
<evidence type="ECO:0000259" key="3">
    <source>
        <dbReference type="Pfam" id="PF07647"/>
    </source>
</evidence>
<dbReference type="InterPro" id="IPR013761">
    <property type="entry name" value="SAM/pointed_sf"/>
</dbReference>